<evidence type="ECO:0000256" key="4">
    <source>
        <dbReference type="ARBA" id="ARBA00022821"/>
    </source>
</evidence>
<feature type="signal peptide" evidence="6">
    <location>
        <begin position="1"/>
        <end position="26"/>
    </location>
</feature>
<dbReference type="InterPro" id="IPR010851">
    <property type="entry name" value="DEFL"/>
</dbReference>
<dbReference type="GeneID" id="109130178"/>
<evidence type="ECO:0000313" key="8">
    <source>
        <dbReference type="RefSeq" id="XP_019094925.1"/>
    </source>
</evidence>
<keyword evidence="6" id="KW-0732">Signal</keyword>
<evidence type="ECO:0000256" key="2">
    <source>
        <dbReference type="ARBA" id="ARBA00022529"/>
    </source>
</evidence>
<keyword evidence="3" id="KW-0295">Fungicide</keyword>
<dbReference type="RefSeq" id="XP_019094925.1">
    <property type="nucleotide sequence ID" value="XM_019239380.1"/>
</dbReference>
<feature type="chain" id="PRO_5045704950" evidence="6">
    <location>
        <begin position="27"/>
        <end position="80"/>
    </location>
</feature>
<dbReference type="Proteomes" id="UP000694864">
    <property type="component" value="Chromosome 17"/>
</dbReference>
<evidence type="ECO:0000313" key="7">
    <source>
        <dbReference type="Proteomes" id="UP000694864"/>
    </source>
</evidence>
<proteinExistence type="inferred from homology"/>
<keyword evidence="4" id="KW-0611">Plant defense</keyword>
<evidence type="ECO:0000256" key="3">
    <source>
        <dbReference type="ARBA" id="ARBA00022577"/>
    </source>
</evidence>
<reference evidence="7" key="1">
    <citation type="journal article" date="2014" name="Nat. Commun.">
        <title>The emerging biofuel crop Camelina sativa retains a highly undifferentiated hexaploid genome structure.</title>
        <authorList>
            <person name="Kagale S."/>
            <person name="Koh C."/>
            <person name="Nixon J."/>
            <person name="Bollina V."/>
            <person name="Clarke W.E."/>
            <person name="Tuteja R."/>
            <person name="Spillane C."/>
            <person name="Robinson S.J."/>
            <person name="Links M.G."/>
            <person name="Clarke C."/>
            <person name="Higgins E.E."/>
            <person name="Huebert T."/>
            <person name="Sharpe A.G."/>
            <person name="Parkin I.A."/>
        </authorList>
    </citation>
    <scope>NUCLEOTIDE SEQUENCE [LARGE SCALE GENOMIC DNA]</scope>
    <source>
        <strain evidence="7">cv. DH55</strain>
    </source>
</reference>
<sequence length="80" mass="8890">MHKAPQVSLTVLLILSLLVLGTGVEGKECTVRSKNKNNTCSFTKCDARCARLYRGYGDCRHGQRVTDKPGTLRCYCTYSC</sequence>
<organism evidence="7 8">
    <name type="scientific">Camelina sativa</name>
    <name type="common">False flax</name>
    <name type="synonym">Myagrum sativum</name>
    <dbReference type="NCBI Taxonomy" id="90675"/>
    <lineage>
        <taxon>Eukaryota</taxon>
        <taxon>Viridiplantae</taxon>
        <taxon>Streptophyta</taxon>
        <taxon>Embryophyta</taxon>
        <taxon>Tracheophyta</taxon>
        <taxon>Spermatophyta</taxon>
        <taxon>Magnoliopsida</taxon>
        <taxon>eudicotyledons</taxon>
        <taxon>Gunneridae</taxon>
        <taxon>Pentapetalae</taxon>
        <taxon>rosids</taxon>
        <taxon>malvids</taxon>
        <taxon>Brassicales</taxon>
        <taxon>Brassicaceae</taxon>
        <taxon>Camelineae</taxon>
        <taxon>Camelina</taxon>
    </lineage>
</organism>
<evidence type="ECO:0000256" key="1">
    <source>
        <dbReference type="ARBA" id="ARBA00006722"/>
    </source>
</evidence>
<keyword evidence="5" id="KW-1015">Disulfide bond</keyword>
<gene>
    <name evidence="8" type="primary">LOC109130178</name>
</gene>
<accession>A0ABM1R7D7</accession>
<evidence type="ECO:0000256" key="5">
    <source>
        <dbReference type="ARBA" id="ARBA00023157"/>
    </source>
</evidence>
<name>A0ABM1R7D7_CAMSA</name>
<reference evidence="8" key="2">
    <citation type="submission" date="2025-08" db="UniProtKB">
        <authorList>
            <consortium name="RefSeq"/>
        </authorList>
    </citation>
    <scope>IDENTIFICATION</scope>
    <source>
        <tissue evidence="8">Leaf</tissue>
    </source>
</reference>
<protein>
    <submittedName>
        <fullName evidence="8">Defensin-like protein 153</fullName>
    </submittedName>
</protein>
<keyword evidence="7" id="KW-1185">Reference proteome</keyword>
<dbReference type="Pfam" id="PF07333">
    <property type="entry name" value="SLR1-BP"/>
    <property type="match status" value="1"/>
</dbReference>
<evidence type="ECO:0000256" key="6">
    <source>
        <dbReference type="SAM" id="SignalP"/>
    </source>
</evidence>
<keyword evidence="2" id="KW-0929">Antimicrobial</keyword>
<comment type="similarity">
    <text evidence="1">Belongs to the DEFL family.</text>
</comment>